<dbReference type="GO" id="GO:0005829">
    <property type="term" value="C:cytosol"/>
    <property type="evidence" value="ECO:0007669"/>
    <property type="project" value="TreeGrafter"/>
</dbReference>
<dbReference type="GO" id="GO:0019878">
    <property type="term" value="P:lysine biosynthetic process via aminoadipic acid"/>
    <property type="evidence" value="ECO:0007669"/>
    <property type="project" value="TreeGrafter"/>
</dbReference>
<dbReference type="EMBL" id="JAVHJL010000006">
    <property type="protein sequence ID" value="KAK6501726.1"/>
    <property type="molecule type" value="Genomic_DNA"/>
</dbReference>
<dbReference type="PANTHER" id="PTHR12215">
    <property type="entry name" value="PHOSPHOPANTETHEINE TRANSFERASE"/>
    <property type="match status" value="1"/>
</dbReference>
<protein>
    <recommendedName>
        <fullName evidence="1">holo-[acyl-carrier-protein] synthase</fullName>
        <ecNumber evidence="1">2.7.8.7</ecNumber>
    </recommendedName>
</protein>
<comment type="caution">
    <text evidence="4">The sequence shown here is derived from an EMBL/GenBank/DDBJ whole genome shotgun (WGS) entry which is preliminary data.</text>
</comment>
<evidence type="ECO:0000313" key="4">
    <source>
        <dbReference type="EMBL" id="KAK6501726.1"/>
    </source>
</evidence>
<dbReference type="Proteomes" id="UP001370758">
    <property type="component" value="Unassembled WGS sequence"/>
</dbReference>
<evidence type="ECO:0000256" key="1">
    <source>
        <dbReference type="ARBA" id="ARBA00013172"/>
    </source>
</evidence>
<dbReference type="PANTHER" id="PTHR12215:SF10">
    <property type="entry name" value="L-AMINOADIPATE-SEMIALDEHYDE DEHYDROGENASE-PHOSPHOPANTETHEINYL TRANSFERASE"/>
    <property type="match status" value="1"/>
</dbReference>
<dbReference type="SUPFAM" id="SSF56214">
    <property type="entry name" value="4'-phosphopantetheinyl transferase"/>
    <property type="match status" value="2"/>
</dbReference>
<dbReference type="InterPro" id="IPR055066">
    <property type="entry name" value="AASDHPPT_N"/>
</dbReference>
<organism evidence="4 5">
    <name type="scientific">Arthrobotrys musiformis</name>
    <dbReference type="NCBI Taxonomy" id="47236"/>
    <lineage>
        <taxon>Eukaryota</taxon>
        <taxon>Fungi</taxon>
        <taxon>Dikarya</taxon>
        <taxon>Ascomycota</taxon>
        <taxon>Pezizomycotina</taxon>
        <taxon>Orbiliomycetes</taxon>
        <taxon>Orbiliales</taxon>
        <taxon>Orbiliaceae</taxon>
        <taxon>Arthrobotrys</taxon>
    </lineage>
</organism>
<reference evidence="4 5" key="1">
    <citation type="submission" date="2023-08" db="EMBL/GenBank/DDBJ databases">
        <authorList>
            <person name="Palmer J.M."/>
        </authorList>
    </citation>
    <scope>NUCLEOTIDE SEQUENCE [LARGE SCALE GENOMIC DNA]</scope>
    <source>
        <strain evidence="4 5">TWF481</strain>
    </source>
</reference>
<dbReference type="GO" id="GO:0000287">
    <property type="term" value="F:magnesium ion binding"/>
    <property type="evidence" value="ECO:0007669"/>
    <property type="project" value="InterPro"/>
</dbReference>
<name>A0AAV9W451_9PEZI</name>
<evidence type="ECO:0000259" key="3">
    <source>
        <dbReference type="Pfam" id="PF22624"/>
    </source>
</evidence>
<keyword evidence="5" id="KW-1185">Reference proteome</keyword>
<dbReference type="Pfam" id="PF22624">
    <property type="entry name" value="AASDHPPT_N"/>
    <property type="match status" value="1"/>
</dbReference>
<dbReference type="EC" id="2.7.8.7" evidence="1"/>
<dbReference type="AlphaFoldDB" id="A0AAV9W451"/>
<feature type="domain" description="4'-phosphopantetheinyl transferase N-terminal" evidence="3">
    <location>
        <begin position="16"/>
        <end position="109"/>
    </location>
</feature>
<keyword evidence="2" id="KW-0808">Transferase</keyword>
<evidence type="ECO:0000313" key="5">
    <source>
        <dbReference type="Proteomes" id="UP001370758"/>
    </source>
</evidence>
<dbReference type="Gene3D" id="3.90.470.20">
    <property type="entry name" value="4'-phosphopantetheinyl transferase domain"/>
    <property type="match status" value="2"/>
</dbReference>
<dbReference type="GO" id="GO:0008897">
    <property type="term" value="F:holo-[acyl-carrier-protein] synthase activity"/>
    <property type="evidence" value="ECO:0007669"/>
    <property type="project" value="UniProtKB-EC"/>
</dbReference>
<accession>A0AAV9W451</accession>
<evidence type="ECO:0000256" key="2">
    <source>
        <dbReference type="ARBA" id="ARBA00022679"/>
    </source>
</evidence>
<proteinExistence type="predicted"/>
<sequence length="287" mass="31630">MPLIRWLLNVEPLWNTPEAFNEALSHLPASTHEHVLKYHRPIDRKLSLGSQLLQHLLVSRYRGIPFGDVRIVRNFGGVEGGRPVFMGYEGVEGVEYNVSHHGSVVGIISRLLPPREEGGIGLDVLEYEKRPGYVDGNIGAVREWAGGFGEAGVFTAREMGVIEAAGGVEGVVKAVHLNWVVKEAYVKAVGTGLVTDLTAVEFGLVGVGGLVDGGERVDGVEVWIGAGREKRRAREWYFEVERVVREGLEGGYCLAVVTRVEGLEEGDRKGAWEWLEYTRDMLPFIQA</sequence>
<dbReference type="InterPro" id="IPR037143">
    <property type="entry name" value="4-PPantetheinyl_Trfase_dom_sf"/>
</dbReference>
<gene>
    <name evidence="4" type="ORF">TWF481_009554</name>
</gene>
<dbReference type="InterPro" id="IPR050559">
    <property type="entry name" value="P-Pant_transferase_sf"/>
</dbReference>